<comment type="caution">
    <text evidence="1">The sequence shown here is derived from an EMBL/GenBank/DDBJ whole genome shotgun (WGS) entry which is preliminary data.</text>
</comment>
<evidence type="ECO:0000313" key="2">
    <source>
        <dbReference type="Proteomes" id="UP000766595"/>
    </source>
</evidence>
<gene>
    <name evidence="1" type="ORF">KL771_18525</name>
</gene>
<reference evidence="1 2" key="1">
    <citation type="submission" date="2021-06" db="EMBL/GenBank/DDBJ databases">
        <authorList>
            <person name="Grouzdev D.S."/>
            <person name="Koziaeva V."/>
        </authorList>
    </citation>
    <scope>NUCLEOTIDE SEQUENCE [LARGE SCALE GENOMIC DNA]</scope>
    <source>
        <strain evidence="1 2">22</strain>
    </source>
</reference>
<dbReference type="RefSeq" id="WP_261970006.1">
    <property type="nucleotide sequence ID" value="NZ_JAHHZF010000009.1"/>
</dbReference>
<name>A0A947GCI9_9HYPH</name>
<accession>A0A947GCI9</accession>
<protein>
    <submittedName>
        <fullName evidence="1">Uncharacterized protein</fullName>
    </submittedName>
</protein>
<evidence type="ECO:0000313" key="1">
    <source>
        <dbReference type="EMBL" id="MBT9291468.1"/>
    </source>
</evidence>
<dbReference type="Proteomes" id="UP000766595">
    <property type="component" value="Unassembled WGS sequence"/>
</dbReference>
<dbReference type="EMBL" id="JAHHZF010000009">
    <property type="protein sequence ID" value="MBT9291468.1"/>
    <property type="molecule type" value="Genomic_DNA"/>
</dbReference>
<organism evidence="1 2">
    <name type="scientific">Prosthecodimorpha staleyi</name>
    <dbReference type="NCBI Taxonomy" id="2840188"/>
    <lineage>
        <taxon>Bacteria</taxon>
        <taxon>Pseudomonadati</taxon>
        <taxon>Pseudomonadota</taxon>
        <taxon>Alphaproteobacteria</taxon>
        <taxon>Hyphomicrobiales</taxon>
        <taxon>Ancalomicrobiaceae</taxon>
        <taxon>Prosthecodimorpha</taxon>
    </lineage>
</organism>
<proteinExistence type="predicted"/>
<keyword evidence="2" id="KW-1185">Reference proteome</keyword>
<dbReference type="AlphaFoldDB" id="A0A947GCI9"/>
<sequence>MSEVTDVVLPVLQKIQAEISSMRASLNEVRVTQVEQSEKLDDLSRYFTVMFGYVSRHEIDVDEIRKRLKAVEAKLSPPPAAV</sequence>